<dbReference type="Pfam" id="PF01396">
    <property type="entry name" value="Zn_ribbon_Top1"/>
    <property type="match status" value="1"/>
</dbReference>
<organism evidence="2 3">
    <name type="scientific">Paraburkholderia hospita</name>
    <dbReference type="NCBI Taxonomy" id="169430"/>
    <lineage>
        <taxon>Bacteria</taxon>
        <taxon>Pseudomonadati</taxon>
        <taxon>Pseudomonadota</taxon>
        <taxon>Betaproteobacteria</taxon>
        <taxon>Burkholderiales</taxon>
        <taxon>Burkholderiaceae</taxon>
        <taxon>Paraburkholderia</taxon>
    </lineage>
</organism>
<keyword evidence="2" id="KW-0067">ATP-binding</keyword>
<keyword evidence="2" id="KW-0347">Helicase</keyword>
<evidence type="ECO:0000259" key="1">
    <source>
        <dbReference type="Pfam" id="PF01396"/>
    </source>
</evidence>
<comment type="caution">
    <text evidence="2">The sequence shown here is derived from an EMBL/GenBank/DDBJ whole genome shotgun (WGS) entry which is preliminary data.</text>
</comment>
<dbReference type="SUPFAM" id="SSF52540">
    <property type="entry name" value="P-loop containing nucleoside triphosphate hydrolases"/>
    <property type="match status" value="1"/>
</dbReference>
<evidence type="ECO:0000313" key="2">
    <source>
        <dbReference type="EMBL" id="EIM96829.1"/>
    </source>
</evidence>
<dbReference type="Proteomes" id="UP000004980">
    <property type="component" value="Unassembled WGS sequence"/>
</dbReference>
<dbReference type="InterPro" id="IPR013498">
    <property type="entry name" value="Topo_IA_Znf"/>
</dbReference>
<accession>A0ABN0FDT8</accession>
<protein>
    <submittedName>
        <fullName evidence="2">UvrD/REP helicase</fullName>
    </submittedName>
</protein>
<dbReference type="GO" id="GO:0004386">
    <property type="term" value="F:helicase activity"/>
    <property type="evidence" value="ECO:0007669"/>
    <property type="project" value="UniProtKB-KW"/>
</dbReference>
<dbReference type="SUPFAM" id="SSF57783">
    <property type="entry name" value="Zinc beta-ribbon"/>
    <property type="match status" value="1"/>
</dbReference>
<name>A0ABN0FDT8_9BURK</name>
<dbReference type="InterPro" id="IPR027417">
    <property type="entry name" value="P-loop_NTPase"/>
</dbReference>
<evidence type="ECO:0000313" key="3">
    <source>
        <dbReference type="Proteomes" id="UP000004980"/>
    </source>
</evidence>
<reference evidence="2 3" key="1">
    <citation type="journal article" date="2012" name="J. Bacteriol.">
        <title>Draft Genome Sequence of the Soil Bacterium Burkholderia terrae Strain BS001, Which Interacts with Fungal Surface Structures.</title>
        <authorList>
            <person name="Nazir R."/>
            <person name="Hansen M.A."/>
            <person name="Sorensen S."/>
            <person name="van Elsas J.D."/>
        </authorList>
    </citation>
    <scope>NUCLEOTIDE SEQUENCE [LARGE SCALE GENOMIC DNA]</scope>
    <source>
        <strain evidence="2 3">BS001</strain>
    </source>
</reference>
<keyword evidence="3" id="KW-1185">Reference proteome</keyword>
<keyword evidence="2" id="KW-0378">Hydrolase</keyword>
<dbReference type="Gene3D" id="3.30.160.800">
    <property type="match status" value="1"/>
</dbReference>
<feature type="domain" description="DNA topoisomerase type IA zn finger" evidence="1">
    <location>
        <begin position="62"/>
        <end position="94"/>
    </location>
</feature>
<keyword evidence="2" id="KW-0547">Nucleotide-binding</keyword>
<sequence length="178" mass="20009">MPKGDTYPLSEERRLFYVALTRARRSVAMFTVKGESSPFLDELVSESAVKVTTVDGMAIEEVRCPACKTGVIVPRTSEYGTFLGCSAFPRCRYKPPRRRARGATPQRIRPRSSEVLRGATFPARVQALMVEPGYRVFRGNLLQILPATIARNDDGSERRGRVRIKTARRRECGPYALQ</sequence>
<dbReference type="Gene3D" id="3.30.65.10">
    <property type="entry name" value="Bacterial Topoisomerase I, domain 1"/>
    <property type="match status" value="1"/>
</dbReference>
<proteinExistence type="predicted"/>
<dbReference type="EMBL" id="AKAU01000177">
    <property type="protein sequence ID" value="EIM96829.1"/>
    <property type="molecule type" value="Genomic_DNA"/>
</dbReference>
<gene>
    <name evidence="2" type="ORF">WQE_32221</name>
</gene>